<feature type="compositionally biased region" description="Low complexity" evidence="1">
    <location>
        <begin position="187"/>
        <end position="213"/>
    </location>
</feature>
<dbReference type="Pfam" id="PF00326">
    <property type="entry name" value="Peptidase_S9"/>
    <property type="match status" value="1"/>
</dbReference>
<feature type="compositionally biased region" description="Basic and acidic residues" evidence="1">
    <location>
        <begin position="130"/>
        <end position="143"/>
    </location>
</feature>
<keyword evidence="3" id="KW-0378">Hydrolase</keyword>
<evidence type="ECO:0000256" key="1">
    <source>
        <dbReference type="SAM" id="MobiDB-lite"/>
    </source>
</evidence>
<dbReference type="InterPro" id="IPR011042">
    <property type="entry name" value="6-blade_b-propeller_TolB-like"/>
</dbReference>
<proteinExistence type="predicted"/>
<organism evidence="3 4">
    <name type="scientific">Streptosporangium pseudovulgare</name>
    <dbReference type="NCBI Taxonomy" id="35765"/>
    <lineage>
        <taxon>Bacteria</taxon>
        <taxon>Bacillati</taxon>
        <taxon>Actinomycetota</taxon>
        <taxon>Actinomycetes</taxon>
        <taxon>Streptosporangiales</taxon>
        <taxon>Streptosporangiaceae</taxon>
        <taxon>Streptosporangium</taxon>
    </lineage>
</organism>
<dbReference type="Proteomes" id="UP000611554">
    <property type="component" value="Unassembled WGS sequence"/>
</dbReference>
<dbReference type="GO" id="GO:0016787">
    <property type="term" value="F:hydrolase activity"/>
    <property type="evidence" value="ECO:0007669"/>
    <property type="project" value="UniProtKB-KW"/>
</dbReference>
<dbReference type="Gene3D" id="3.40.50.1820">
    <property type="entry name" value="alpha/beta hydrolase"/>
    <property type="match status" value="1"/>
</dbReference>
<feature type="region of interest" description="Disordered" evidence="1">
    <location>
        <begin position="102"/>
        <end position="162"/>
    </location>
</feature>
<evidence type="ECO:0000259" key="2">
    <source>
        <dbReference type="Pfam" id="PF00326"/>
    </source>
</evidence>
<feature type="domain" description="Peptidase S9 prolyl oligopeptidase catalytic" evidence="2">
    <location>
        <begin position="479"/>
        <end position="680"/>
    </location>
</feature>
<dbReference type="SUPFAM" id="SSF82171">
    <property type="entry name" value="DPP6 N-terminal domain-like"/>
    <property type="match status" value="1"/>
</dbReference>
<dbReference type="Gene3D" id="2.120.10.30">
    <property type="entry name" value="TolB, C-terminal domain"/>
    <property type="match status" value="1"/>
</dbReference>
<dbReference type="PANTHER" id="PTHR43056:SF5">
    <property type="entry name" value="PEPTIDASE S9 PROLYL OLIGOPEPTIDASE CATALYTIC DOMAIN-CONTAINING PROTEIN"/>
    <property type="match status" value="1"/>
</dbReference>
<evidence type="ECO:0000313" key="3">
    <source>
        <dbReference type="EMBL" id="GGQ10279.1"/>
    </source>
</evidence>
<reference evidence="4" key="1">
    <citation type="journal article" date="2019" name="Int. J. Syst. Evol. Microbiol.">
        <title>The Global Catalogue of Microorganisms (GCM) 10K type strain sequencing project: providing services to taxonomists for standard genome sequencing and annotation.</title>
        <authorList>
            <consortium name="The Broad Institute Genomics Platform"/>
            <consortium name="The Broad Institute Genome Sequencing Center for Infectious Disease"/>
            <person name="Wu L."/>
            <person name="Ma J."/>
        </authorList>
    </citation>
    <scope>NUCLEOTIDE SEQUENCE [LARGE SCALE GENOMIC DNA]</scope>
    <source>
        <strain evidence="4">JCM 3115</strain>
    </source>
</reference>
<keyword evidence="4" id="KW-1185">Reference proteome</keyword>
<dbReference type="SUPFAM" id="SSF53474">
    <property type="entry name" value="alpha/beta-Hydrolases"/>
    <property type="match status" value="1"/>
</dbReference>
<gene>
    <name evidence="3" type="ORF">GCM10010140_45800</name>
</gene>
<protein>
    <submittedName>
        <fullName evidence="3">Acyl-peptide hydrolase</fullName>
    </submittedName>
</protein>
<accession>A0ABQ2R2J9</accession>
<sequence>MIMLNDSPIRPVDVARVDDRPLWVEICGEEVWWDEPRPHEGGRRCVVRRGPDGVPRDAIPQGWNSRNRLIEYGGRSWRPLPDGGVVFTNWSDQRIYRYGGRPAASGAASPAPDAAVSSAPAGVPGTAPDTVRDAAPDTVRDAVPDTAPDTVPDAVPVPLTPDDGARYGDLYLPPGRAEVWAVREAHPAGSGANPASGSAPATGAADGSGSAPGPRRDLVAVPLDGGPVRVVATAQHFLACPRLSPGGTHVAWIGWDHPNMPWDGAELCVAPLDAAGAAGPHRVVAGGPEESVVQAEWRDDDALYALTDRDGWWNLHLVPLDGGEPRNLAPLAEECGDAPWRLGNTCFALAGDRIVLLHGTPARRRLGVLDPATGRIEDVEAPPTYWNPTVSAASDVVAGVAASPYTPFEVFRVDLRTGGHEVLSARKELPPREALPEPEAVTFDGVHAHVYPPRGVTGPAPYVVFVHGGPTSASTMVLDLEIAYFTSRGIGVADVNYGGSTGYGRAYRERLRGEWGVVDVRDCETVARGLVAAGRADAGRIAIRGGSAGGWTSVAALVHSTVFRGAVAHYAITDPEGWAAETHDFESRYLDGLIGPLPETRQRYLDRSPTLHAGRASGPALLMHGLEDAIVDPVQAERFVAALDRAGTPWAYITFPGEQHGWRREETIVAALEAELAFYGLIFGFPTPEVPPLALKGMHQ</sequence>
<dbReference type="InterPro" id="IPR029058">
    <property type="entry name" value="AB_hydrolase_fold"/>
</dbReference>
<evidence type="ECO:0000313" key="4">
    <source>
        <dbReference type="Proteomes" id="UP000611554"/>
    </source>
</evidence>
<dbReference type="PANTHER" id="PTHR43056">
    <property type="entry name" value="PEPTIDASE S9 PROLYL OLIGOPEPTIDASE"/>
    <property type="match status" value="1"/>
</dbReference>
<dbReference type="EMBL" id="BMQJ01000011">
    <property type="protein sequence ID" value="GGQ10279.1"/>
    <property type="molecule type" value="Genomic_DNA"/>
</dbReference>
<dbReference type="InterPro" id="IPR001375">
    <property type="entry name" value="Peptidase_S9_cat"/>
</dbReference>
<name>A0ABQ2R2J9_9ACTN</name>
<feature type="compositionally biased region" description="Low complexity" evidence="1">
    <location>
        <begin position="144"/>
        <end position="162"/>
    </location>
</feature>
<feature type="region of interest" description="Disordered" evidence="1">
    <location>
        <begin position="187"/>
        <end position="219"/>
    </location>
</feature>
<feature type="compositionally biased region" description="Low complexity" evidence="1">
    <location>
        <begin position="102"/>
        <end position="125"/>
    </location>
</feature>
<comment type="caution">
    <text evidence="3">The sequence shown here is derived from an EMBL/GenBank/DDBJ whole genome shotgun (WGS) entry which is preliminary data.</text>
</comment>
<dbReference type="InterPro" id="IPR050585">
    <property type="entry name" value="Xaa-Pro_dipeptidyl-ppase/CocE"/>
</dbReference>